<reference evidence="4 5" key="1">
    <citation type="submission" date="2018-04" db="EMBL/GenBank/DDBJ databases">
        <title>Genomic Encyclopedia of Archaeal and Bacterial Type Strains, Phase II (KMG-II): from individual species to whole genera.</title>
        <authorList>
            <person name="Goeker M."/>
        </authorList>
    </citation>
    <scope>NUCLEOTIDE SEQUENCE [LARGE SCALE GENOMIC DNA]</scope>
    <source>
        <strain evidence="4 5">DSM 28823</strain>
    </source>
</reference>
<keyword evidence="5" id="KW-1185">Reference proteome</keyword>
<dbReference type="EMBL" id="QAAD01000005">
    <property type="protein sequence ID" value="PTN09381.1"/>
    <property type="molecule type" value="Genomic_DNA"/>
</dbReference>
<comment type="caution">
    <text evidence="4">The sequence shown here is derived from an EMBL/GenBank/DDBJ whole genome shotgun (WGS) entry which is preliminary data.</text>
</comment>
<dbReference type="Gene3D" id="2.50.20.10">
    <property type="entry name" value="Lipoprotein localisation LolA/LolB/LppX"/>
    <property type="match status" value="1"/>
</dbReference>
<proteinExistence type="predicted"/>
<organism evidence="4 5">
    <name type="scientific">Mangrovibacterium marinum</name>
    <dbReference type="NCBI Taxonomy" id="1639118"/>
    <lineage>
        <taxon>Bacteria</taxon>
        <taxon>Pseudomonadati</taxon>
        <taxon>Bacteroidota</taxon>
        <taxon>Bacteroidia</taxon>
        <taxon>Marinilabiliales</taxon>
        <taxon>Prolixibacteraceae</taxon>
        <taxon>Mangrovibacterium</taxon>
    </lineage>
</organism>
<protein>
    <submittedName>
        <fullName evidence="4">Outer membrane lipoprotein-sorting protein</fullName>
    </submittedName>
</protein>
<dbReference type="Pfam" id="PF17131">
    <property type="entry name" value="LolA_like"/>
    <property type="match status" value="1"/>
</dbReference>
<dbReference type="PANTHER" id="PTHR35869:SF1">
    <property type="entry name" value="OUTER-MEMBRANE LIPOPROTEIN CARRIER PROTEIN"/>
    <property type="match status" value="1"/>
</dbReference>
<dbReference type="PANTHER" id="PTHR35869">
    <property type="entry name" value="OUTER-MEMBRANE LIPOPROTEIN CARRIER PROTEIN"/>
    <property type="match status" value="1"/>
</dbReference>
<name>A0A2T5C3P1_9BACT</name>
<keyword evidence="1 2" id="KW-0732">Signal</keyword>
<dbReference type="OrthoDB" id="9810685at2"/>
<evidence type="ECO:0000256" key="2">
    <source>
        <dbReference type="SAM" id="SignalP"/>
    </source>
</evidence>
<accession>A0A2T5C3P1</accession>
<dbReference type="CDD" id="cd16325">
    <property type="entry name" value="LolA"/>
    <property type="match status" value="1"/>
</dbReference>
<gene>
    <name evidence="4" type="ORF">C8N47_105222</name>
</gene>
<evidence type="ECO:0000313" key="5">
    <source>
        <dbReference type="Proteomes" id="UP000243525"/>
    </source>
</evidence>
<feature type="chain" id="PRO_5015698106" evidence="2">
    <location>
        <begin position="20"/>
        <end position="216"/>
    </location>
</feature>
<dbReference type="InterPro" id="IPR004564">
    <property type="entry name" value="OM_lipoprot_carrier_LolA-like"/>
</dbReference>
<dbReference type="RefSeq" id="WP_107821787.1">
    <property type="nucleotide sequence ID" value="NZ_OY782574.1"/>
</dbReference>
<keyword evidence="4" id="KW-0449">Lipoprotein</keyword>
<evidence type="ECO:0000256" key="1">
    <source>
        <dbReference type="ARBA" id="ARBA00022729"/>
    </source>
</evidence>
<sequence>MKKLMSLVGLVLLVLSVSAQVDQKAKSILEEVTQKTQSYTSIQATFDYILDNKEMEIHEENKGTISMKGDMYLLKLTELGLEIYCNGKEVSSYMKDANEVTISPVDSESGDMMNPSKIFTIYENGFSYKFVEEKVIGGKSCYVIDLFPENDDIEYTKIRIMIDKQQMLISKAEMAGADGNTYIIDVKDMKTNAGITDDVFTFNVAKHPGVDVIDLR</sequence>
<dbReference type="InterPro" id="IPR029046">
    <property type="entry name" value="LolA/LolB/LppX"/>
</dbReference>
<evidence type="ECO:0000259" key="3">
    <source>
        <dbReference type="Pfam" id="PF17131"/>
    </source>
</evidence>
<dbReference type="Proteomes" id="UP000243525">
    <property type="component" value="Unassembled WGS sequence"/>
</dbReference>
<dbReference type="AlphaFoldDB" id="A0A2T5C3P1"/>
<feature type="signal peptide" evidence="2">
    <location>
        <begin position="1"/>
        <end position="19"/>
    </location>
</feature>
<evidence type="ECO:0000313" key="4">
    <source>
        <dbReference type="EMBL" id="PTN09381.1"/>
    </source>
</evidence>
<feature type="domain" description="Uncharacterized protein TP-0789" evidence="3">
    <location>
        <begin position="125"/>
        <end position="182"/>
    </location>
</feature>
<dbReference type="InterPro" id="IPR033399">
    <property type="entry name" value="TP_0789-like"/>
</dbReference>
<dbReference type="SUPFAM" id="SSF89392">
    <property type="entry name" value="Prokaryotic lipoproteins and lipoprotein localization factors"/>
    <property type="match status" value="1"/>
</dbReference>